<dbReference type="InterPro" id="IPR058517">
    <property type="entry name" value="DUF8204"/>
</dbReference>
<proteinExistence type="predicted"/>
<sequence>MSRPSARADLGATASARSCVGVTTFDDGRESARGVPRCYGVTWRAAAALDETRGRTMKTGEVLGKYRYACVGRSARRVPFYPEGRRRPTMEERKAGTDFPLCQGLEILVAERAAASDATTDRRGTRGERANAGRSGSGSMATGERYEGERGGGSEVLSRVNASAGKIARNMARHASFIADGAYALFVGGRR</sequence>
<dbReference type="OrthoDB" id="10494835at2759"/>
<organism evidence="3 4">
    <name type="scientific">Ostreococcus tauri</name>
    <name type="common">Marine green alga</name>
    <dbReference type="NCBI Taxonomy" id="70448"/>
    <lineage>
        <taxon>Eukaryota</taxon>
        <taxon>Viridiplantae</taxon>
        <taxon>Chlorophyta</taxon>
        <taxon>Mamiellophyceae</taxon>
        <taxon>Mamiellales</taxon>
        <taxon>Bathycoccaceae</taxon>
        <taxon>Ostreococcus</taxon>
    </lineage>
</organism>
<dbReference type="KEGG" id="ota:OT_ostta10g02170"/>
<evidence type="ECO:0000256" key="1">
    <source>
        <dbReference type="SAM" id="MobiDB-lite"/>
    </source>
</evidence>
<dbReference type="PANTHER" id="PTHR34566">
    <property type="entry name" value="ALTERED INHERITANCE OF MITOCHONDRIA PROTEIN"/>
    <property type="match status" value="1"/>
</dbReference>
<evidence type="ECO:0000259" key="2">
    <source>
        <dbReference type="Pfam" id="PF26631"/>
    </source>
</evidence>
<evidence type="ECO:0000313" key="4">
    <source>
        <dbReference type="Proteomes" id="UP000009170"/>
    </source>
</evidence>
<gene>
    <name evidence="3" type="ORF">OT_ostta10g02170</name>
</gene>
<dbReference type="EMBL" id="CAID01000010">
    <property type="protein sequence ID" value="CEF99391.1"/>
    <property type="molecule type" value="Genomic_DNA"/>
</dbReference>
<dbReference type="FunCoup" id="A0A090M5E0">
    <property type="interactions" value="149"/>
</dbReference>
<feature type="compositionally biased region" description="Basic and acidic residues" evidence="1">
    <location>
        <begin position="119"/>
        <end position="131"/>
    </location>
</feature>
<reference evidence="3 4" key="2">
    <citation type="journal article" date="2014" name="BMC Genomics">
        <title>An improved genome of the model marine alga Ostreococcus tauri unfolds by assessing Illumina de novo assemblies.</title>
        <authorList>
            <person name="Blanc-Mathieu R."/>
            <person name="Verhelst B."/>
            <person name="Derelle E."/>
            <person name="Rombauts S."/>
            <person name="Bouget F.Y."/>
            <person name="Carre I."/>
            <person name="Chateau A."/>
            <person name="Eyre-Walker A."/>
            <person name="Grimsley N."/>
            <person name="Moreau H."/>
            <person name="Piegu B."/>
            <person name="Rivals E."/>
            <person name="Schackwitz W."/>
            <person name="Van de Peer Y."/>
            <person name="Piganeau G."/>
        </authorList>
    </citation>
    <scope>NUCLEOTIDE SEQUENCE [LARGE SCALE GENOMIC DNA]</scope>
    <source>
        <strain evidence="4">OTTH 0595 / CCAP 157/2 / RCC745</strain>
    </source>
</reference>
<dbReference type="Pfam" id="PF26631">
    <property type="entry name" value="DUF8204"/>
    <property type="match status" value="1"/>
</dbReference>
<evidence type="ECO:0000313" key="3">
    <source>
        <dbReference type="EMBL" id="CEF99391.1"/>
    </source>
</evidence>
<dbReference type="PANTHER" id="PTHR34566:SF2">
    <property type="entry name" value="ALTERED INHERITANCE OF MITOCHONDRIA PROTEIN"/>
    <property type="match status" value="1"/>
</dbReference>
<accession>A0A090M5E0</accession>
<feature type="region of interest" description="Disordered" evidence="1">
    <location>
        <begin position="116"/>
        <end position="154"/>
    </location>
</feature>
<reference evidence="4" key="1">
    <citation type="journal article" date="2006" name="Proc. Natl. Acad. Sci. U.S.A.">
        <title>Genome analysis of the smallest free-living eukaryote Ostreococcus tauri unveils many unique features.</title>
        <authorList>
            <person name="Derelle E."/>
            <person name="Ferraz C."/>
            <person name="Rombauts S."/>
            <person name="Rouze P."/>
            <person name="Worden A.Z."/>
            <person name="Robbens S."/>
            <person name="Partensky F."/>
            <person name="Degroeve S."/>
            <person name="Echeynie S."/>
            <person name="Cooke R."/>
            <person name="Saeys Y."/>
            <person name="Wuyts J."/>
            <person name="Jabbari K."/>
            <person name="Bowler C."/>
            <person name="Panaud O."/>
            <person name="Piegu B."/>
            <person name="Ball S.G."/>
            <person name="Ral J.-P."/>
            <person name="Bouget F.-Y."/>
            <person name="Piganeau G."/>
            <person name="De Baets B."/>
            <person name="Picard A."/>
            <person name="Delseny M."/>
            <person name="Demaille J."/>
            <person name="Van de Peer Y."/>
            <person name="Moreau H."/>
        </authorList>
    </citation>
    <scope>NUCLEOTIDE SEQUENCE [LARGE SCALE GENOMIC DNA]</scope>
    <source>
        <strain evidence="4">OTTH 0595 / CCAP 157/2 / RCC745</strain>
    </source>
</reference>
<protein>
    <submittedName>
        <fullName evidence="3">Unnamed product</fullName>
    </submittedName>
</protein>
<dbReference type="InParanoid" id="A0A090M5E0"/>
<dbReference type="RefSeq" id="XP_022839814.1">
    <property type="nucleotide sequence ID" value="XM_022983181.1"/>
</dbReference>
<dbReference type="AlphaFoldDB" id="A0A090M5E0"/>
<dbReference type="GeneID" id="9832190"/>
<feature type="domain" description="DUF8204" evidence="2">
    <location>
        <begin position="16"/>
        <end position="108"/>
    </location>
</feature>
<name>A0A090M5E0_OSTTA</name>
<dbReference type="Proteomes" id="UP000009170">
    <property type="component" value="Unassembled WGS sequence"/>
</dbReference>
<comment type="caution">
    <text evidence="3">The sequence shown here is derived from an EMBL/GenBank/DDBJ whole genome shotgun (WGS) entry which is preliminary data.</text>
</comment>
<keyword evidence="4" id="KW-1185">Reference proteome</keyword>